<sequence>MEPGCQVMIAAGPSGIAGTRCHNLGSRIGVVAKWLIRQSFCYQSNEQ</sequence>
<proteinExistence type="predicted"/>
<protein>
    <submittedName>
        <fullName evidence="1">Uncharacterized protein</fullName>
    </submittedName>
</protein>
<evidence type="ECO:0000313" key="2">
    <source>
        <dbReference type="Proteomes" id="UP000011996"/>
    </source>
</evidence>
<comment type="caution">
    <text evidence="1">The sequence shown here is derived from an EMBL/GenBank/DDBJ whole genome shotgun (WGS) entry which is preliminary data.</text>
</comment>
<gene>
    <name evidence="1" type="ORF">RESH_05990</name>
</gene>
<dbReference type="PATRIC" id="fig|1263868.3.peg.6498"/>
<dbReference type="Proteomes" id="UP000011996">
    <property type="component" value="Unassembled WGS sequence"/>
</dbReference>
<dbReference type="EMBL" id="ANOF01000196">
    <property type="protein sequence ID" value="EMI23487.1"/>
    <property type="molecule type" value="Genomic_DNA"/>
</dbReference>
<reference evidence="1 2" key="1">
    <citation type="journal article" date="2013" name="Mar. Genomics">
        <title>Expression of sulfatases in Rhodopirellula baltica and the diversity of sulfatases in the genus Rhodopirellula.</title>
        <authorList>
            <person name="Wegner C.E."/>
            <person name="Richter-Heitmann T."/>
            <person name="Klindworth A."/>
            <person name="Klockow C."/>
            <person name="Richter M."/>
            <person name="Achstetter T."/>
            <person name="Glockner F.O."/>
            <person name="Harder J."/>
        </authorList>
    </citation>
    <scope>NUCLEOTIDE SEQUENCE [LARGE SCALE GENOMIC DNA]</scope>
    <source>
        <strain evidence="1 2">SH398</strain>
    </source>
</reference>
<evidence type="ECO:0000313" key="1">
    <source>
        <dbReference type="EMBL" id="EMI23487.1"/>
    </source>
</evidence>
<dbReference type="AlphaFoldDB" id="M5S752"/>
<organism evidence="1 2">
    <name type="scientific">Rhodopirellula europaea SH398</name>
    <dbReference type="NCBI Taxonomy" id="1263868"/>
    <lineage>
        <taxon>Bacteria</taxon>
        <taxon>Pseudomonadati</taxon>
        <taxon>Planctomycetota</taxon>
        <taxon>Planctomycetia</taxon>
        <taxon>Pirellulales</taxon>
        <taxon>Pirellulaceae</taxon>
        <taxon>Rhodopirellula</taxon>
    </lineage>
</organism>
<name>M5S752_9BACT</name>
<accession>M5S752</accession>